<organism evidence="2 3">
    <name type="scientific">Halarchaeum grantii</name>
    <dbReference type="NCBI Taxonomy" id="1193105"/>
    <lineage>
        <taxon>Archaea</taxon>
        <taxon>Methanobacteriati</taxon>
        <taxon>Methanobacteriota</taxon>
        <taxon>Stenosarchaea group</taxon>
        <taxon>Halobacteria</taxon>
        <taxon>Halobacteriales</taxon>
        <taxon>Halobacteriaceae</taxon>
    </lineage>
</organism>
<gene>
    <name evidence="2" type="ORF">GCM10009037_07210</name>
</gene>
<protein>
    <submittedName>
        <fullName evidence="2">Uncharacterized protein</fullName>
    </submittedName>
</protein>
<evidence type="ECO:0000256" key="1">
    <source>
        <dbReference type="SAM" id="MobiDB-lite"/>
    </source>
</evidence>
<dbReference type="AlphaFoldDB" id="A0A830F799"/>
<feature type="compositionally biased region" description="Basic and acidic residues" evidence="1">
    <location>
        <begin position="88"/>
        <end position="97"/>
    </location>
</feature>
<accession>A0A830F799</accession>
<feature type="region of interest" description="Disordered" evidence="1">
    <location>
        <begin position="88"/>
        <end position="107"/>
    </location>
</feature>
<sequence length="107" mass="12062">MSDLFDSYVREAVRSDRDVRLVEYDGRGGDMLLEIDGIRIEELPLIADVYSFDLEEVGDLSTESRELLDELEAERVARSRARRRARVAERTGAHRSAEGIAFSEGSA</sequence>
<comment type="caution">
    <text evidence="2">The sequence shown here is derived from an EMBL/GenBank/DDBJ whole genome shotgun (WGS) entry which is preliminary data.</text>
</comment>
<dbReference type="Proteomes" id="UP000628840">
    <property type="component" value="Unassembled WGS sequence"/>
</dbReference>
<dbReference type="EMBL" id="BMPF01000001">
    <property type="protein sequence ID" value="GGL26150.1"/>
    <property type="molecule type" value="Genomic_DNA"/>
</dbReference>
<evidence type="ECO:0000313" key="2">
    <source>
        <dbReference type="EMBL" id="GGL26150.1"/>
    </source>
</evidence>
<reference evidence="2 3" key="1">
    <citation type="journal article" date="2019" name="Int. J. Syst. Evol. Microbiol.">
        <title>The Global Catalogue of Microorganisms (GCM) 10K type strain sequencing project: providing services to taxonomists for standard genome sequencing and annotation.</title>
        <authorList>
            <consortium name="The Broad Institute Genomics Platform"/>
            <consortium name="The Broad Institute Genome Sequencing Center for Infectious Disease"/>
            <person name="Wu L."/>
            <person name="Ma J."/>
        </authorList>
    </citation>
    <scope>NUCLEOTIDE SEQUENCE [LARGE SCALE GENOMIC DNA]</scope>
    <source>
        <strain evidence="2 3">JCM 19585</strain>
    </source>
</reference>
<keyword evidence="3" id="KW-1185">Reference proteome</keyword>
<proteinExistence type="predicted"/>
<dbReference type="RefSeq" id="WP_188879011.1">
    <property type="nucleotide sequence ID" value="NZ_BMPF01000001.1"/>
</dbReference>
<name>A0A830F799_9EURY</name>
<evidence type="ECO:0000313" key="3">
    <source>
        <dbReference type="Proteomes" id="UP000628840"/>
    </source>
</evidence>